<name>A0ABY8D6V0_9HYPH</name>
<dbReference type="RefSeq" id="WP_280736501.1">
    <property type="nucleotide sequence ID" value="NZ_CP120369.1"/>
</dbReference>
<evidence type="ECO:0000256" key="1">
    <source>
        <dbReference type="SAM" id="MobiDB-lite"/>
    </source>
</evidence>
<dbReference type="Pfam" id="PF04471">
    <property type="entry name" value="Mrr_cat"/>
    <property type="match status" value="1"/>
</dbReference>
<evidence type="ECO:0000259" key="2">
    <source>
        <dbReference type="SMART" id="SM00382"/>
    </source>
</evidence>
<keyword evidence="3" id="KW-0614">Plasmid</keyword>
<gene>
    <name evidence="3" type="ORF">PYH38_006011</name>
</gene>
<dbReference type="CDD" id="cd00009">
    <property type="entry name" value="AAA"/>
    <property type="match status" value="1"/>
</dbReference>
<feature type="region of interest" description="Disordered" evidence="1">
    <location>
        <begin position="710"/>
        <end position="729"/>
    </location>
</feature>
<sequence>MAETYDFHTLSHLDFEELVRDLLQAEWKVSLESFGPGRDQGIDIRYLDGPQKVIIQAKHLLGSGYRGLLRAVSAEKAKAIKLAPTRYILATSVSLTHSRKDEIVAAMEGMPLAPNDVLGQEDLNNLIRQHPQIERQHFKLWLSSTTVLDRILHSGVYNRTAAEMDIIREMVPRFVQNRSVVDAERKLAETGALIIAGPPGVGKTTLARILVWLHAEQEWNIFVVDTLEEAFKVAEAGEKRLIFLDDFLGQVRLSADHVRGVDARLPPLISRVAAHENLRFILTTRDYILAQARGLSARLAPGQINAREYVLNVGHYTRAVRARILYNHLYFSALTAMQRDDVLKDDFFLKIIDHKNFNPRIIQEVTKQEYLALTERPIRETITTVLANPEILWEFPYRQHISAEGRMMMLALFLNARSTKPEGLKASYVRVARALGVELRPAEIEPSFRSTFRALEGSVLALMHGLVMFANPALRDFVQSVVVSDKLVPCLLPEMETPSELRELFEVFTAQQPSRADKYQLAEVWTAALDRMQMGGFSDRYDYIELASDLCAELEYEPLQERLGQALEDFETLAMDGDEVTKACSLLEKSFTCTLPWELEHRFRSVTTRAAAQLLIDYADELSFEDVQSLDDTLHSYGNDEKLAMAASHAAIGSLARNIDHEIRDIETVEELDEYEETLINFMQKRRFPTTSVAFDIQYRRERLMEEGRTSRRESYRGVTPDPERGASDGDIISIFRALSRD</sequence>
<dbReference type="SUPFAM" id="SSF52540">
    <property type="entry name" value="P-loop containing nucleoside triphosphate hydrolases"/>
    <property type="match status" value="1"/>
</dbReference>
<dbReference type="InterPro" id="IPR027417">
    <property type="entry name" value="P-loop_NTPase"/>
</dbReference>
<keyword evidence="4" id="KW-1185">Reference proteome</keyword>
<dbReference type="InterPro" id="IPR007560">
    <property type="entry name" value="Restrct_endonuc_IV_Mrr"/>
</dbReference>
<dbReference type="InterPro" id="IPR003593">
    <property type="entry name" value="AAA+_ATPase"/>
</dbReference>
<proteinExistence type="predicted"/>
<dbReference type="SMART" id="SM00382">
    <property type="entry name" value="AAA"/>
    <property type="match status" value="1"/>
</dbReference>
<evidence type="ECO:0000313" key="4">
    <source>
        <dbReference type="Proteomes" id="UP001235547"/>
    </source>
</evidence>
<evidence type="ECO:0000313" key="3">
    <source>
        <dbReference type="EMBL" id="WEX85583.1"/>
    </source>
</evidence>
<feature type="compositionally biased region" description="Basic and acidic residues" evidence="1">
    <location>
        <begin position="710"/>
        <end position="728"/>
    </location>
</feature>
<dbReference type="InterPro" id="IPR049050">
    <property type="entry name" value="nSTAND3"/>
</dbReference>
<dbReference type="Proteomes" id="UP001235547">
    <property type="component" value="Plasmid unnamed"/>
</dbReference>
<protein>
    <recommendedName>
        <fullName evidence="2">AAA+ ATPase domain-containing protein</fullName>
    </recommendedName>
</protein>
<dbReference type="EMBL" id="CP120372">
    <property type="protein sequence ID" value="WEX85583.1"/>
    <property type="molecule type" value="Genomic_DNA"/>
</dbReference>
<organism evidence="3 4">
    <name type="scientific">Sinorhizobium numidicum</name>
    <dbReference type="NCBI Taxonomy" id="680248"/>
    <lineage>
        <taxon>Bacteria</taxon>
        <taxon>Pseudomonadati</taxon>
        <taxon>Pseudomonadota</taxon>
        <taxon>Alphaproteobacteria</taxon>
        <taxon>Hyphomicrobiales</taxon>
        <taxon>Rhizobiaceae</taxon>
        <taxon>Sinorhizobium/Ensifer group</taxon>
        <taxon>Sinorhizobium</taxon>
    </lineage>
</organism>
<accession>A0ABY8D6V0</accession>
<reference evidence="3 4" key="1">
    <citation type="submission" date="2023-03" db="EMBL/GenBank/DDBJ databases">
        <authorList>
            <person name="Kaur S."/>
            <person name="Espinosa-Saiz D."/>
            <person name="Velazquez E."/>
            <person name="Menendez E."/>
            <person name="diCenzo G.C."/>
        </authorList>
    </citation>
    <scope>NUCLEOTIDE SEQUENCE [LARGE SCALE GENOMIC DNA]</scope>
    <source>
        <strain evidence="3 4">LMG 27395</strain>
        <plasmid evidence="3 4">unnamed</plasmid>
    </source>
</reference>
<geneLocation type="plasmid" evidence="3 4">
    <name>unnamed</name>
</geneLocation>
<dbReference type="Pfam" id="PF20720">
    <property type="entry name" value="nSTAND3"/>
    <property type="match status" value="1"/>
</dbReference>
<feature type="domain" description="AAA+ ATPase" evidence="2">
    <location>
        <begin position="189"/>
        <end position="305"/>
    </location>
</feature>